<dbReference type="InterPro" id="IPR036388">
    <property type="entry name" value="WH-like_DNA-bd_sf"/>
</dbReference>
<organism evidence="8 9">
    <name type="scientific">Candidatus Defluviibacterium haderslevense</name>
    <dbReference type="NCBI Taxonomy" id="2981993"/>
    <lineage>
        <taxon>Bacteria</taxon>
        <taxon>Pseudomonadati</taxon>
        <taxon>Bacteroidota</taxon>
        <taxon>Saprospiria</taxon>
        <taxon>Saprospirales</taxon>
        <taxon>Saprospiraceae</taxon>
        <taxon>Candidatus Defluviibacterium</taxon>
    </lineage>
</organism>
<dbReference type="Pfam" id="PF00486">
    <property type="entry name" value="Trans_reg_C"/>
    <property type="match status" value="1"/>
</dbReference>
<evidence type="ECO:0000256" key="1">
    <source>
        <dbReference type="ARBA" id="ARBA00022553"/>
    </source>
</evidence>
<accession>A0A9D7S9L3</accession>
<dbReference type="GO" id="GO:0000976">
    <property type="term" value="F:transcription cis-regulatory region binding"/>
    <property type="evidence" value="ECO:0007669"/>
    <property type="project" value="TreeGrafter"/>
</dbReference>
<feature type="modified residue" description="4-aspartylphosphate" evidence="4">
    <location>
        <position position="62"/>
    </location>
</feature>
<dbReference type="AlphaFoldDB" id="A0A9D7S9L3"/>
<dbReference type="InterPro" id="IPR011006">
    <property type="entry name" value="CheY-like_superfamily"/>
</dbReference>
<dbReference type="Gene3D" id="6.10.250.690">
    <property type="match status" value="1"/>
</dbReference>
<dbReference type="InterPro" id="IPR016032">
    <property type="entry name" value="Sig_transdc_resp-reg_C-effctor"/>
</dbReference>
<keyword evidence="3 5" id="KW-0238">DNA-binding</keyword>
<evidence type="ECO:0000256" key="4">
    <source>
        <dbReference type="PROSITE-ProRule" id="PRU00169"/>
    </source>
</evidence>
<dbReference type="SUPFAM" id="SSF52172">
    <property type="entry name" value="CheY-like"/>
    <property type="match status" value="1"/>
</dbReference>
<evidence type="ECO:0000313" key="8">
    <source>
        <dbReference type="EMBL" id="MBK9718502.1"/>
    </source>
</evidence>
<dbReference type="Gene3D" id="1.10.10.10">
    <property type="entry name" value="Winged helix-like DNA-binding domain superfamily/Winged helix DNA-binding domain"/>
    <property type="match status" value="1"/>
</dbReference>
<evidence type="ECO:0000313" key="9">
    <source>
        <dbReference type="Proteomes" id="UP000808349"/>
    </source>
</evidence>
<dbReference type="PROSITE" id="PS50110">
    <property type="entry name" value="RESPONSE_REGULATORY"/>
    <property type="match status" value="1"/>
</dbReference>
<proteinExistence type="predicted"/>
<dbReference type="SMART" id="SM00862">
    <property type="entry name" value="Trans_reg_C"/>
    <property type="match status" value="1"/>
</dbReference>
<sequence length="251" mass="29076">MLATSPDLKNNSKILLVEDDRNFGDVLRSYLEMHGYNVDLAVDGIDGFEHFRRKEYDLCILDVMMPRKDGFALAKDIRSKNADVPIIFLTAKTLKEDIVEGFRIGADDYVTKPFNSEELLYRVQAILKRSNRIKEVQSDEVKEFTIGKYYFNVPLRVLYLKDGDEIHEKVKLSPKESLLLKLFCEHRNDILLRSEALSKIWGEDNYFTARSMDVFVTKLRKYLANDETIEITNIHGNGFRMVIHGEQGSEL</sequence>
<dbReference type="PANTHER" id="PTHR48111:SF40">
    <property type="entry name" value="PHOSPHATE REGULON TRANSCRIPTIONAL REGULATORY PROTEIN PHOB"/>
    <property type="match status" value="1"/>
</dbReference>
<dbReference type="InterPro" id="IPR039420">
    <property type="entry name" value="WalR-like"/>
</dbReference>
<feature type="DNA-binding region" description="OmpR/PhoB-type" evidence="5">
    <location>
        <begin position="141"/>
        <end position="243"/>
    </location>
</feature>
<dbReference type="FunFam" id="3.40.50.2300:FF:000073">
    <property type="entry name" value="DNA-binding response regulator RprY"/>
    <property type="match status" value="1"/>
</dbReference>
<name>A0A9D7S9L3_9BACT</name>
<evidence type="ECO:0000256" key="2">
    <source>
        <dbReference type="ARBA" id="ARBA00023012"/>
    </source>
</evidence>
<dbReference type="Pfam" id="PF00072">
    <property type="entry name" value="Response_reg"/>
    <property type="match status" value="1"/>
</dbReference>
<dbReference type="CDD" id="cd17574">
    <property type="entry name" value="REC_OmpR"/>
    <property type="match status" value="1"/>
</dbReference>
<dbReference type="PROSITE" id="PS51755">
    <property type="entry name" value="OMPR_PHOB"/>
    <property type="match status" value="1"/>
</dbReference>
<keyword evidence="2" id="KW-0902">Two-component regulatory system</keyword>
<feature type="domain" description="OmpR/PhoB-type" evidence="7">
    <location>
        <begin position="141"/>
        <end position="243"/>
    </location>
</feature>
<dbReference type="GO" id="GO:0006355">
    <property type="term" value="P:regulation of DNA-templated transcription"/>
    <property type="evidence" value="ECO:0007669"/>
    <property type="project" value="InterPro"/>
</dbReference>
<evidence type="ECO:0000259" key="6">
    <source>
        <dbReference type="PROSITE" id="PS50110"/>
    </source>
</evidence>
<evidence type="ECO:0000256" key="3">
    <source>
        <dbReference type="ARBA" id="ARBA00023125"/>
    </source>
</evidence>
<dbReference type="CDD" id="cd00383">
    <property type="entry name" value="trans_reg_C"/>
    <property type="match status" value="1"/>
</dbReference>
<reference evidence="8 9" key="1">
    <citation type="submission" date="2020-10" db="EMBL/GenBank/DDBJ databases">
        <title>Connecting structure to function with the recovery of over 1000 high-quality activated sludge metagenome-assembled genomes encoding full-length rRNA genes using long-read sequencing.</title>
        <authorList>
            <person name="Singleton C.M."/>
            <person name="Petriglieri F."/>
            <person name="Kristensen J.M."/>
            <person name="Kirkegaard R.H."/>
            <person name="Michaelsen T.Y."/>
            <person name="Andersen M.H."/>
            <person name="Karst S.M."/>
            <person name="Dueholm M.S."/>
            <person name="Nielsen P.H."/>
            <person name="Albertsen M."/>
        </authorList>
    </citation>
    <scope>NUCLEOTIDE SEQUENCE [LARGE SCALE GENOMIC DNA]</scope>
    <source>
        <strain evidence="8">Ribe_18-Q3-R11-54_BAT3C.373</strain>
    </source>
</reference>
<dbReference type="GO" id="GO:0032993">
    <property type="term" value="C:protein-DNA complex"/>
    <property type="evidence" value="ECO:0007669"/>
    <property type="project" value="TreeGrafter"/>
</dbReference>
<keyword evidence="1 4" id="KW-0597">Phosphoprotein</keyword>
<dbReference type="InterPro" id="IPR001789">
    <property type="entry name" value="Sig_transdc_resp-reg_receiver"/>
</dbReference>
<dbReference type="Proteomes" id="UP000808349">
    <property type="component" value="Unassembled WGS sequence"/>
</dbReference>
<feature type="domain" description="Response regulatory" evidence="6">
    <location>
        <begin position="13"/>
        <end position="127"/>
    </location>
</feature>
<gene>
    <name evidence="8" type="ORF">IPO85_13515</name>
</gene>
<protein>
    <submittedName>
        <fullName evidence="8">Response regulator transcription factor</fullName>
    </submittedName>
</protein>
<dbReference type="GO" id="GO:0000156">
    <property type="term" value="F:phosphorelay response regulator activity"/>
    <property type="evidence" value="ECO:0007669"/>
    <property type="project" value="TreeGrafter"/>
</dbReference>
<comment type="caution">
    <text evidence="8">The sequence shown here is derived from an EMBL/GenBank/DDBJ whole genome shotgun (WGS) entry which is preliminary data.</text>
</comment>
<dbReference type="SUPFAM" id="SSF46894">
    <property type="entry name" value="C-terminal effector domain of the bipartite response regulators"/>
    <property type="match status" value="1"/>
</dbReference>
<evidence type="ECO:0000259" key="7">
    <source>
        <dbReference type="PROSITE" id="PS51755"/>
    </source>
</evidence>
<dbReference type="Gene3D" id="3.40.50.2300">
    <property type="match status" value="1"/>
</dbReference>
<dbReference type="PANTHER" id="PTHR48111">
    <property type="entry name" value="REGULATOR OF RPOS"/>
    <property type="match status" value="1"/>
</dbReference>
<dbReference type="SMART" id="SM00448">
    <property type="entry name" value="REC"/>
    <property type="match status" value="1"/>
</dbReference>
<dbReference type="EMBL" id="JADKFW010000010">
    <property type="protein sequence ID" value="MBK9718502.1"/>
    <property type="molecule type" value="Genomic_DNA"/>
</dbReference>
<dbReference type="InterPro" id="IPR001867">
    <property type="entry name" value="OmpR/PhoB-type_DNA-bd"/>
</dbReference>
<evidence type="ECO:0000256" key="5">
    <source>
        <dbReference type="PROSITE-ProRule" id="PRU01091"/>
    </source>
</evidence>